<reference evidence="1 2" key="1">
    <citation type="submission" date="2015-05" db="EMBL/GenBank/DDBJ databases">
        <authorList>
            <person name="Dickey A."/>
            <person name="Clawson M."/>
            <person name="Bono J."/>
            <person name="Loy J.D."/>
        </authorList>
    </citation>
    <scope>NUCLEOTIDE SEQUENCE [LARGE SCALE GENOMIC DNA]</scope>
    <source>
        <strain evidence="1 2">22581</strain>
    </source>
</reference>
<gene>
    <name evidence="1" type="ORF">AAX06_08735</name>
</gene>
<dbReference type="EMBL" id="CP011376">
    <property type="protein sequence ID" value="AKG08214.1"/>
    <property type="molecule type" value="Genomic_DNA"/>
</dbReference>
<sequence>MLYSELKNQAIAIANNELLTDWSKNSPKYSHEYYSLMINNLRHWLAPTANRLSDGLKLLEAIADKNEVLGEIIHAFEHNIEDEKGTCKENAHAFLFNKSAKTYSNVVYGKEITFSKGLPNTMNLK</sequence>
<evidence type="ECO:0000313" key="1">
    <source>
        <dbReference type="EMBL" id="AKG08214.1"/>
    </source>
</evidence>
<organism evidence="1 2">
    <name type="scientific">Moraxella bovoculi</name>
    <dbReference type="NCBI Taxonomy" id="386891"/>
    <lineage>
        <taxon>Bacteria</taxon>
        <taxon>Pseudomonadati</taxon>
        <taxon>Pseudomonadota</taxon>
        <taxon>Gammaproteobacteria</taxon>
        <taxon>Moraxellales</taxon>
        <taxon>Moraxellaceae</taxon>
        <taxon>Moraxella</taxon>
    </lineage>
</organism>
<proteinExistence type="predicted"/>
<dbReference type="Proteomes" id="UP000077465">
    <property type="component" value="Chromosome"/>
</dbReference>
<evidence type="ECO:0000313" key="2">
    <source>
        <dbReference type="Proteomes" id="UP000077465"/>
    </source>
</evidence>
<dbReference type="Gene3D" id="1.20.910.10">
    <property type="entry name" value="Heme oxygenase-like"/>
    <property type="match status" value="1"/>
</dbReference>
<dbReference type="AlphaFoldDB" id="A0AAC8PX26"/>
<accession>A0AAC8PX26</accession>
<name>A0AAC8PX26_9GAMM</name>
<dbReference type="RefSeq" id="WP_046696184.1">
    <property type="nucleotide sequence ID" value="NZ_CP011376.1"/>
</dbReference>
<dbReference type="InterPro" id="IPR016084">
    <property type="entry name" value="Haem_Oase-like_multi-hlx"/>
</dbReference>
<protein>
    <submittedName>
        <fullName evidence="1">Uncharacterized protein</fullName>
    </submittedName>
</protein>